<proteinExistence type="predicted"/>
<dbReference type="SMART" id="SM01040">
    <property type="entry name" value="Bro-N"/>
    <property type="match status" value="1"/>
</dbReference>
<dbReference type="PROSITE" id="PS51750">
    <property type="entry name" value="BRO_N"/>
    <property type="match status" value="1"/>
</dbReference>
<reference evidence="2" key="1">
    <citation type="submission" date="2018-12" db="EMBL/GenBank/DDBJ databases">
        <title>The genome sequence and analysis of 3 newly sequenced Lymantria dispar multinucleocapsid nucleopolyhedrovirus strains; H2, J2 and T3 strain.</title>
        <authorList>
            <person name="Gencer D."/>
            <person name="Inan C."/>
            <person name="Nalcacioglu R."/>
            <person name="Yin F."/>
            <person name="Zhu Z."/>
            <person name="Wang J."/>
            <person name="Hu Z."/>
            <person name="Arif B."/>
            <person name="Demirbag Z."/>
            <person name="Demir I."/>
        </authorList>
    </citation>
    <scope>NUCLEOTIDE SEQUENCE</scope>
    <source>
        <strain evidence="2">H2</strain>
    </source>
</reference>
<sequence length="416" mass="48089">MSQVKIGQFKFGQDTFTLRYVLAAEQPVKFVAKDIATSLKYGNCKDAVSKHVDKKYKYTYSESGARIAPPGSSALAKQGDPLYLQAHTVLVTKEGVIQLIMKSKLPYAVELQAWLLEEVIPQVLCTGKYDPAIKHQQEETKRMVDRLIKVFTDHTTTLQAALVKKEKFVEFVVESNNKQIEAKNKLIEAKDQHVTRVMTDLNRMYSSFQDTMQRKDDIMKRKDEIIQKKDEQFQETMQKKDEQFKETIQKKDEQFKETIQKKDEQFQETIQKKDEQFQEIIQKKDAQLQETIQRKDEQIARLIDAAMDLSSRAVQYPADERKHPVLCVARDGTTFHGIAGQRRYVQSQKRKLGVKDDDLVLETRRPNPALDWTNATHTTSGAVKRSKRSITFDSPEDAQLFEDTIKYLLSVDSVRK</sequence>
<feature type="domain" description="Bro-N" evidence="1">
    <location>
        <begin position="3"/>
        <end position="127"/>
    </location>
</feature>
<accession>A0A513WWF0</accession>
<dbReference type="InterPro" id="IPR003497">
    <property type="entry name" value="BRO_N_domain"/>
</dbReference>
<organism evidence="2">
    <name type="scientific">Lymantria dispar multicapsid nuclear polyhedrosis virus</name>
    <name type="common">LdMNPV</name>
    <dbReference type="NCBI Taxonomy" id="10449"/>
    <lineage>
        <taxon>Viruses</taxon>
        <taxon>Viruses incertae sedis</taxon>
        <taxon>Naldaviricetes</taxon>
        <taxon>Lefavirales</taxon>
        <taxon>Baculoviridae</taxon>
        <taxon>Alphabaculovirus</taxon>
        <taxon>Alphabaculovirus lydisparis</taxon>
    </lineage>
</organism>
<organismHost>
    <name type="scientific">Lepidoptera</name>
    <name type="common">moths &amp; butterflies</name>
    <dbReference type="NCBI Taxonomy" id="7088"/>
</organismHost>
<dbReference type="Pfam" id="PF02498">
    <property type="entry name" value="Bro-N"/>
    <property type="match status" value="1"/>
</dbReference>
<name>A0A513WWF0_NPVLD</name>
<dbReference type="EMBL" id="MK264918">
    <property type="protein sequence ID" value="QDH05957.1"/>
    <property type="molecule type" value="Genomic_DNA"/>
</dbReference>
<evidence type="ECO:0000313" key="2">
    <source>
        <dbReference type="EMBL" id="QDH05957.1"/>
    </source>
</evidence>
<protein>
    <submittedName>
        <fullName evidence="2">Ld-bro-j</fullName>
    </submittedName>
</protein>
<evidence type="ECO:0000259" key="1">
    <source>
        <dbReference type="PROSITE" id="PS51750"/>
    </source>
</evidence>